<dbReference type="VEuPathDB" id="FungiDB:UMAG_03394"/>
<sequence>MGLDNFAYDADHRVIVCRICQSCILPKEQSWSTHLRSKPHHMKGDELQRTIDHFSSYDLRTFDELRDRTARSWRKVTSCPPIQGLQTHDGYTCVCVKDKCNFSTLRELTIRSHVATHGMKASRHTSAAPLWRECKLQTYFASRSLIDYFEVQPVTLSRSINGLATQSTSTLPADEDQLFQALKADVEQASHDLNKKAEVVQGNMNSSSNGDQLPWLVQTGFPTHLHGLRDVEITSSYALPPRLENDHDDNGNGNRNGNDDDDDDDDENENEDDDDVYVDIDDGSIEGDSHHIAVEEEAGGSADGDDTDLRRILAAAEKILWDAHKLCSDRSPDRKMTPHHAKRLGNFRGDVRGWRAGNEFRTFKKAATLQTYFRIWKQLLAYYYRVVYREDGHFTRDSGDQVLPRDVIETTSQQRQAMGDIISALRRQDQVMDSVSSGRAKKRPGKRGNSGEADGQRDDELKQAIRNFYVSLICQTIGVKPFRSPVLSFCAMRSRSKPLVRRTDDAENRNLRSTWREPANYNSDLSALIWTAQLVLFDFVCFAKQDDEDGISNLLDEMCERYFQQTTQTPFGYMLLWRMFIFKTVAGISIKHHARWSIDGETVDYKGIKLRINQVSELVLSEYQQAKAILYEDLLFGMLDETAPFNAAKLHDDLDGDHYGFSWLTDKRNDRKLAGTQDALLREIEKRAGLRQAFVRRSETDASIRLCPKAMAVYEAEVQEFLKRMLIAIHIGAGFPLQQSELLSVTWMNSEARRSVFVWEKKVLIHVRTNTKLDLSGVEKDHIRFLPSAIGALLLTYLAFVQPLRQVFLRQSQPGALLSPHLWSKLDGKVWDSGSLNAGLKRACIRARIPKVQTIWWRQVANSIVKEKFSASQQANFDNNDRERLEDEQGGGNHATHGARPTNYFLKSYHTSSSSAPWTVSSLLHRGYQASLCWHSLFSLDAVLQGKRPLVISIDDEE</sequence>
<evidence type="ECO:0000256" key="1">
    <source>
        <dbReference type="SAM" id="MobiDB-lite"/>
    </source>
</evidence>
<organism evidence="2 3">
    <name type="scientific">Mycosarcoma maydis</name>
    <name type="common">Corn smut fungus</name>
    <name type="synonym">Ustilago maydis</name>
    <dbReference type="NCBI Taxonomy" id="5270"/>
    <lineage>
        <taxon>Eukaryota</taxon>
        <taxon>Fungi</taxon>
        <taxon>Dikarya</taxon>
        <taxon>Basidiomycota</taxon>
        <taxon>Ustilaginomycotina</taxon>
        <taxon>Ustilaginomycetes</taxon>
        <taxon>Ustilaginales</taxon>
        <taxon>Ustilaginaceae</taxon>
        <taxon>Mycosarcoma</taxon>
    </lineage>
</organism>
<feature type="compositionally biased region" description="Acidic residues" evidence="1">
    <location>
        <begin position="259"/>
        <end position="282"/>
    </location>
</feature>
<feature type="region of interest" description="Disordered" evidence="1">
    <location>
        <begin position="240"/>
        <end position="282"/>
    </location>
</feature>
<dbReference type="OrthoDB" id="3944494at2759"/>
<dbReference type="KEGG" id="uma:UMAG_03394"/>
<evidence type="ECO:0000313" key="2">
    <source>
        <dbReference type="EMBL" id="KIS68295.1"/>
    </source>
</evidence>
<dbReference type="Pfam" id="PF12013">
    <property type="entry name" value="OrsD"/>
    <property type="match status" value="1"/>
</dbReference>
<proteinExistence type="predicted"/>
<reference evidence="2 3" key="1">
    <citation type="journal article" date="2006" name="Nature">
        <title>Insights from the genome of the biotrophic fungal plant pathogen Ustilago maydis.</title>
        <authorList>
            <person name="Kamper J."/>
            <person name="Kahmann R."/>
            <person name="Bolker M."/>
            <person name="Ma L.J."/>
            <person name="Brefort T."/>
            <person name="Saville B.J."/>
            <person name="Banuett F."/>
            <person name="Kronstad J.W."/>
            <person name="Gold S.E."/>
            <person name="Muller O."/>
            <person name="Perlin M.H."/>
            <person name="Wosten H.A."/>
            <person name="de Vries R."/>
            <person name="Ruiz-Herrera J."/>
            <person name="Reynaga-Pena C.G."/>
            <person name="Snetselaar K."/>
            <person name="McCann M."/>
            <person name="Perez-Martin J."/>
            <person name="Feldbrugge M."/>
            <person name="Basse C.W."/>
            <person name="Steinberg G."/>
            <person name="Ibeas J.I."/>
            <person name="Holloman W."/>
            <person name="Guzman P."/>
            <person name="Farman M."/>
            <person name="Stajich J.E."/>
            <person name="Sentandreu R."/>
            <person name="Gonzalez-Prieto J.M."/>
            <person name="Kennell J.C."/>
            <person name="Molina L."/>
            <person name="Schirawski J."/>
            <person name="Mendoza-Mendoza A."/>
            <person name="Greilinger D."/>
            <person name="Munch K."/>
            <person name="Rossel N."/>
            <person name="Scherer M."/>
            <person name="Vranes M."/>
            <person name="Ladendorf O."/>
            <person name="Vincon V."/>
            <person name="Fuchs U."/>
            <person name="Sandrock B."/>
            <person name="Meng S."/>
            <person name="Ho E.C."/>
            <person name="Cahill M.J."/>
            <person name="Boyce K.J."/>
            <person name="Klose J."/>
            <person name="Klosterman S.J."/>
            <person name="Deelstra H.J."/>
            <person name="Ortiz-Castellanos L."/>
            <person name="Li W."/>
            <person name="Sanchez-Alonso P."/>
            <person name="Schreier P.H."/>
            <person name="Hauser-Hahn I."/>
            <person name="Vaupel M."/>
            <person name="Koopmann E."/>
            <person name="Friedrich G."/>
            <person name="Voss H."/>
            <person name="Schluter T."/>
            <person name="Margolis J."/>
            <person name="Platt D."/>
            <person name="Swimmer C."/>
            <person name="Gnirke A."/>
            <person name="Chen F."/>
            <person name="Vysotskaia V."/>
            <person name="Mannhaupt G."/>
            <person name="Guldener U."/>
            <person name="Munsterkotter M."/>
            <person name="Haase D."/>
            <person name="Oesterheld M."/>
            <person name="Mewes H.W."/>
            <person name="Mauceli E.W."/>
            <person name="DeCaprio D."/>
            <person name="Wade C.M."/>
            <person name="Butler J."/>
            <person name="Young S."/>
            <person name="Jaffe D.B."/>
            <person name="Calvo S."/>
            <person name="Nusbaum C."/>
            <person name="Galagan J."/>
            <person name="Birren B.W."/>
        </authorList>
    </citation>
    <scope>NUCLEOTIDE SEQUENCE [LARGE SCALE GENOMIC DNA]</scope>
    <source>
        <strain evidence="3">DSM 14603 / FGSC 9021 / UM521</strain>
    </source>
</reference>
<evidence type="ECO:0000313" key="3">
    <source>
        <dbReference type="Proteomes" id="UP000000561"/>
    </source>
</evidence>
<dbReference type="OMA" id="WRACKLQ"/>
<name>A0A0D1E0Q6_MYCMD</name>
<gene>
    <name evidence="2" type="ORF">UMAG_03394</name>
</gene>
<dbReference type="InterPro" id="IPR022698">
    <property type="entry name" value="OrsD"/>
</dbReference>
<dbReference type="STRING" id="237631.A0A0D1E0Q6"/>
<feature type="region of interest" description="Disordered" evidence="1">
    <location>
        <begin position="875"/>
        <end position="899"/>
    </location>
</feature>
<dbReference type="InParanoid" id="A0A0D1E0Q6"/>
<dbReference type="EMBL" id="CM003148">
    <property type="protein sequence ID" value="KIS68295.1"/>
    <property type="molecule type" value="Genomic_DNA"/>
</dbReference>
<dbReference type="Proteomes" id="UP000000561">
    <property type="component" value="Chromosome 9"/>
</dbReference>
<dbReference type="GeneID" id="23563857"/>
<dbReference type="RefSeq" id="XP_011389870.1">
    <property type="nucleotide sequence ID" value="XM_011391568.1"/>
</dbReference>
<protein>
    <submittedName>
        <fullName evidence="2">Uncharacterized protein</fullName>
    </submittedName>
</protein>
<feature type="region of interest" description="Disordered" evidence="1">
    <location>
        <begin position="429"/>
        <end position="457"/>
    </location>
</feature>
<dbReference type="AlphaFoldDB" id="A0A0D1E0Q6"/>
<accession>A0A0D1E0Q6</accession>
<keyword evidence="3" id="KW-1185">Reference proteome</keyword>